<evidence type="ECO:0000259" key="1">
    <source>
        <dbReference type="Pfam" id="PF09037"/>
    </source>
</evidence>
<evidence type="ECO:0000313" key="2">
    <source>
        <dbReference type="EMBL" id="MBB3132262.1"/>
    </source>
</evidence>
<proteinExistence type="predicted"/>
<dbReference type="Proteomes" id="UP000517523">
    <property type="component" value="Unassembled WGS sequence"/>
</dbReference>
<comment type="caution">
    <text evidence="2">The sequence shown here is derived from an EMBL/GenBank/DDBJ whole genome shotgun (WGS) entry which is preliminary data.</text>
</comment>
<dbReference type="EMBL" id="JACHXJ010000014">
    <property type="protein sequence ID" value="MBB3132262.1"/>
    <property type="molecule type" value="Genomic_DNA"/>
</dbReference>
<organism evidence="2 3">
    <name type="scientific">Paenibacillus rhizosphaerae</name>
    <dbReference type="NCBI Taxonomy" id="297318"/>
    <lineage>
        <taxon>Bacteria</taxon>
        <taxon>Bacillati</taxon>
        <taxon>Bacillota</taxon>
        <taxon>Bacilli</taxon>
        <taxon>Bacillales</taxon>
        <taxon>Paenibacillaceae</taxon>
        <taxon>Paenibacillus</taxon>
    </lineage>
</organism>
<keyword evidence="2" id="KW-0808">Transferase</keyword>
<dbReference type="SUPFAM" id="SSF52540">
    <property type="entry name" value="P-loop containing nucleoside triphosphate hydrolases"/>
    <property type="match status" value="1"/>
</dbReference>
<dbReference type="RefSeq" id="WP_183587928.1">
    <property type="nucleotide sequence ID" value="NZ_JACHXJ010000014.1"/>
</dbReference>
<evidence type="ECO:0000313" key="3">
    <source>
        <dbReference type="Proteomes" id="UP000517523"/>
    </source>
</evidence>
<dbReference type="AlphaFoldDB" id="A0A839U0A0"/>
<reference evidence="2 3" key="1">
    <citation type="submission" date="2020-08" db="EMBL/GenBank/DDBJ databases">
        <title>Genomic Encyclopedia of Type Strains, Phase III (KMG-III): the genomes of soil and plant-associated and newly described type strains.</title>
        <authorList>
            <person name="Whitman W."/>
        </authorList>
    </citation>
    <scope>NUCLEOTIDE SEQUENCE [LARGE SCALE GENOMIC DNA]</scope>
    <source>
        <strain evidence="2 3">CECT 5831</strain>
    </source>
</reference>
<sequence length="77" mass="8919">MHSVQSTGYGIKPFNVVYEDFIQDYEGTVIRVLDFLGIQADNVKIHPPAFDKLADDTTKQWVQMCRQESQKGWDNVR</sequence>
<dbReference type="Gene3D" id="3.40.50.300">
    <property type="entry name" value="P-loop containing nucleotide triphosphate hydrolases"/>
    <property type="match status" value="1"/>
</dbReference>
<protein>
    <submittedName>
        <fullName evidence="2">LPS sulfotransferase NodH</fullName>
    </submittedName>
</protein>
<name>A0A839U0A0_9BACL</name>
<dbReference type="Pfam" id="PF09037">
    <property type="entry name" value="Sulphotransf"/>
    <property type="match status" value="1"/>
</dbReference>
<dbReference type="GO" id="GO:0016740">
    <property type="term" value="F:transferase activity"/>
    <property type="evidence" value="ECO:0007669"/>
    <property type="project" value="UniProtKB-KW"/>
</dbReference>
<accession>A0A839U0A0</accession>
<feature type="domain" description="Sulphotransferase Stf0" evidence="1">
    <location>
        <begin position="10"/>
        <end position="67"/>
    </location>
</feature>
<gene>
    <name evidence="2" type="ORF">FHS19_006991</name>
</gene>
<dbReference type="InterPro" id="IPR027417">
    <property type="entry name" value="P-loop_NTPase"/>
</dbReference>
<dbReference type="InterPro" id="IPR024628">
    <property type="entry name" value="Sulfotransferase_Stf0_dom"/>
</dbReference>